<evidence type="ECO:0000313" key="6">
    <source>
        <dbReference type="Proteomes" id="UP000738431"/>
    </source>
</evidence>
<dbReference type="PRINTS" id="PR00032">
    <property type="entry name" value="HTHARAC"/>
</dbReference>
<evidence type="ECO:0000256" key="1">
    <source>
        <dbReference type="ARBA" id="ARBA00023015"/>
    </source>
</evidence>
<dbReference type="SUPFAM" id="SSF46689">
    <property type="entry name" value="Homeodomain-like"/>
    <property type="match status" value="2"/>
</dbReference>
<gene>
    <name evidence="5" type="ORF">K1X11_021700</name>
</gene>
<dbReference type="Gene3D" id="1.10.10.60">
    <property type="entry name" value="Homeodomain-like"/>
    <property type="match status" value="2"/>
</dbReference>
<dbReference type="SMART" id="SM00342">
    <property type="entry name" value="HTH_ARAC"/>
    <property type="match status" value="1"/>
</dbReference>
<proteinExistence type="predicted"/>
<protein>
    <submittedName>
        <fullName evidence="5">AraC family transcriptional regulator</fullName>
    </submittedName>
</protein>
<reference evidence="5 6" key="2">
    <citation type="submission" date="2023-12" db="EMBL/GenBank/DDBJ databases">
        <title>Description of an unclassified Opitutus bacterium of Verrucomicrobiota.</title>
        <authorList>
            <person name="Zhang D.-F."/>
        </authorList>
    </citation>
    <scope>NUCLEOTIDE SEQUENCE [LARGE SCALE GENOMIC DNA]</scope>
    <source>
        <strain evidence="5 6">WL0086</strain>
    </source>
</reference>
<organism evidence="5 6">
    <name type="scientific">Actomonas aquatica</name>
    <dbReference type="NCBI Taxonomy" id="2866162"/>
    <lineage>
        <taxon>Bacteria</taxon>
        <taxon>Pseudomonadati</taxon>
        <taxon>Verrucomicrobiota</taxon>
        <taxon>Opitutia</taxon>
        <taxon>Opitutales</taxon>
        <taxon>Opitutaceae</taxon>
        <taxon>Actomonas</taxon>
    </lineage>
</organism>
<feature type="domain" description="HTH araC/xylS-type" evidence="4">
    <location>
        <begin position="11"/>
        <end position="116"/>
    </location>
</feature>
<dbReference type="InterPro" id="IPR020449">
    <property type="entry name" value="Tscrpt_reg_AraC-type_HTH"/>
</dbReference>
<sequence>MAATTYPERINRALDYIQQHLDQPLSLEDVARVACFSPFHFHRIFRFQTGEPLNACIKRLRLERAVTLMTQRRPAGPRNAASLTEIALACGFGSSTDFSRSFKQHYGVPPSQFDVAGFRRHQRERWQDYVADSDHRHLLDGLPPGENPDHFAVTFRDLPPRTVAYRRIHNSYREGAVTTAAAELLAWAESRGLADGQWLGYTWDDPEVVPPEKCRYDVGLEVPPITALPDGEVSRLTFPAMTVAELELRGGIDLEMRALDWLYGTWLPSSGCVPTDEPCFEAWIGRPFAHGMEHFELRLQLPVTRA</sequence>
<dbReference type="Pfam" id="PF06445">
    <property type="entry name" value="GyrI-like"/>
    <property type="match status" value="1"/>
</dbReference>
<dbReference type="InterPro" id="IPR011256">
    <property type="entry name" value="Reg_factor_effector_dom_sf"/>
</dbReference>
<dbReference type="PANTHER" id="PTHR40055:SF1">
    <property type="entry name" value="TRANSCRIPTIONAL REGULATOR YGIV-RELATED"/>
    <property type="match status" value="1"/>
</dbReference>
<dbReference type="Pfam" id="PF12833">
    <property type="entry name" value="HTH_18"/>
    <property type="match status" value="1"/>
</dbReference>
<keyword evidence="3" id="KW-0804">Transcription</keyword>
<dbReference type="EMBL" id="CP139781">
    <property type="protein sequence ID" value="WRQ87437.1"/>
    <property type="molecule type" value="Genomic_DNA"/>
</dbReference>
<reference evidence="5 6" key="1">
    <citation type="submission" date="2021-08" db="EMBL/GenBank/DDBJ databases">
        <authorList>
            <person name="Zhang D."/>
            <person name="Zhang A."/>
            <person name="Wang L."/>
        </authorList>
    </citation>
    <scope>NUCLEOTIDE SEQUENCE [LARGE SCALE GENOMIC DNA]</scope>
    <source>
        <strain evidence="5 6">WL0086</strain>
    </source>
</reference>
<evidence type="ECO:0000256" key="2">
    <source>
        <dbReference type="ARBA" id="ARBA00023125"/>
    </source>
</evidence>
<dbReference type="SMART" id="SM00871">
    <property type="entry name" value="AraC_E_bind"/>
    <property type="match status" value="1"/>
</dbReference>
<dbReference type="RefSeq" id="WP_221030399.1">
    <property type="nucleotide sequence ID" value="NZ_CP139781.1"/>
</dbReference>
<dbReference type="PANTHER" id="PTHR40055">
    <property type="entry name" value="TRANSCRIPTIONAL REGULATOR YGIV-RELATED"/>
    <property type="match status" value="1"/>
</dbReference>
<name>A0ABZ1C7Q1_9BACT</name>
<dbReference type="SUPFAM" id="SSF55136">
    <property type="entry name" value="Probable bacterial effector-binding domain"/>
    <property type="match status" value="1"/>
</dbReference>
<keyword evidence="2" id="KW-0238">DNA-binding</keyword>
<dbReference type="InterPro" id="IPR010499">
    <property type="entry name" value="AraC_E-bd"/>
</dbReference>
<evidence type="ECO:0000259" key="4">
    <source>
        <dbReference type="PROSITE" id="PS01124"/>
    </source>
</evidence>
<dbReference type="Proteomes" id="UP000738431">
    <property type="component" value="Chromosome"/>
</dbReference>
<dbReference type="InterPro" id="IPR018060">
    <property type="entry name" value="HTH_AraC"/>
</dbReference>
<evidence type="ECO:0000256" key="3">
    <source>
        <dbReference type="ARBA" id="ARBA00023163"/>
    </source>
</evidence>
<keyword evidence="1" id="KW-0805">Transcription regulation</keyword>
<dbReference type="InterPro" id="IPR009057">
    <property type="entry name" value="Homeodomain-like_sf"/>
</dbReference>
<evidence type="ECO:0000313" key="5">
    <source>
        <dbReference type="EMBL" id="WRQ87437.1"/>
    </source>
</evidence>
<keyword evidence="6" id="KW-1185">Reference proteome</keyword>
<dbReference type="Gene3D" id="3.20.80.10">
    <property type="entry name" value="Regulatory factor, effector binding domain"/>
    <property type="match status" value="1"/>
</dbReference>
<dbReference type="InterPro" id="IPR029442">
    <property type="entry name" value="GyrI-like"/>
</dbReference>
<dbReference type="InterPro" id="IPR050908">
    <property type="entry name" value="SmbC-like"/>
</dbReference>
<accession>A0ABZ1C7Q1</accession>
<dbReference type="PROSITE" id="PS01124">
    <property type="entry name" value="HTH_ARAC_FAMILY_2"/>
    <property type="match status" value="1"/>
</dbReference>